<protein>
    <recommendedName>
        <fullName evidence="1">Serine hydrolase domain-containing protein</fullName>
    </recommendedName>
</protein>
<evidence type="ECO:0000313" key="2">
    <source>
        <dbReference type="EMBL" id="QJR36947.1"/>
    </source>
</evidence>
<keyword evidence="3" id="KW-1185">Reference proteome</keyword>
<evidence type="ECO:0000259" key="1">
    <source>
        <dbReference type="Pfam" id="PF03959"/>
    </source>
</evidence>
<dbReference type="SUPFAM" id="SSF53474">
    <property type="entry name" value="alpha/beta-Hydrolases"/>
    <property type="match status" value="1"/>
</dbReference>
<name>A0A6M4ITU7_9BACT</name>
<dbReference type="InterPro" id="IPR005645">
    <property type="entry name" value="FSH-like_dom"/>
</dbReference>
<dbReference type="KEGG" id="ggr:HKW67_16195"/>
<dbReference type="Pfam" id="PF03959">
    <property type="entry name" value="FSH1"/>
    <property type="match status" value="1"/>
</dbReference>
<reference evidence="2 3" key="1">
    <citation type="submission" date="2020-05" db="EMBL/GenBank/DDBJ databases">
        <title>Complete genome sequence of Gemmatimonas greenlandica TET16.</title>
        <authorList>
            <person name="Zeng Y."/>
        </authorList>
    </citation>
    <scope>NUCLEOTIDE SEQUENCE [LARGE SCALE GENOMIC DNA]</scope>
    <source>
        <strain evidence="2 3">TET16</strain>
    </source>
</reference>
<dbReference type="EMBL" id="CP053085">
    <property type="protein sequence ID" value="QJR36947.1"/>
    <property type="molecule type" value="Genomic_DNA"/>
</dbReference>
<evidence type="ECO:0000313" key="3">
    <source>
        <dbReference type="Proteomes" id="UP000500938"/>
    </source>
</evidence>
<feature type="domain" description="Serine hydrolase" evidence="1">
    <location>
        <begin position="45"/>
        <end position="234"/>
    </location>
</feature>
<dbReference type="RefSeq" id="WP_171226380.1">
    <property type="nucleotide sequence ID" value="NZ_CP053085.1"/>
</dbReference>
<organism evidence="2 3">
    <name type="scientific">Gemmatimonas groenlandica</name>
    <dbReference type="NCBI Taxonomy" id="2732249"/>
    <lineage>
        <taxon>Bacteria</taxon>
        <taxon>Pseudomonadati</taxon>
        <taxon>Gemmatimonadota</taxon>
        <taxon>Gemmatimonadia</taxon>
        <taxon>Gemmatimonadales</taxon>
        <taxon>Gemmatimonadaceae</taxon>
        <taxon>Gemmatimonas</taxon>
    </lineage>
</organism>
<proteinExistence type="predicted"/>
<accession>A0A6M4ITU7</accession>
<dbReference type="InterPro" id="IPR029058">
    <property type="entry name" value="AB_hydrolase_fold"/>
</dbReference>
<dbReference type="Proteomes" id="UP000500938">
    <property type="component" value="Chromosome"/>
</dbReference>
<gene>
    <name evidence="2" type="ORF">HKW67_16195</name>
</gene>
<sequence>MTEFQDAARDAAAAITMHKLAVERTARYATAGAEPADTATLWVVFHGYGQLASEFMTTFARLASKTTRVIAPEGLSRFYLELPRADGKHLARTGATWLTRDGREDDLRDALGMLHAVVGQEVDAILEARGDVPVIKVLGFSQGVAMSMRWVADVADRGVPEEGADVATHVLWAGGLAHDVSDDAMQAAWKGTVVQVVVGDKDKFATDSFRRTLRKRIDAMGVEVEEFTFGGGHRLDDDVLRRLL</sequence>
<dbReference type="AlphaFoldDB" id="A0A6M4ITU7"/>
<dbReference type="Gene3D" id="3.40.50.1820">
    <property type="entry name" value="alpha/beta hydrolase"/>
    <property type="match status" value="1"/>
</dbReference>